<dbReference type="HOGENOM" id="CLU_1840957_0_0_9"/>
<evidence type="ECO:0000313" key="3">
    <source>
        <dbReference type="Proteomes" id="UP000005481"/>
    </source>
</evidence>
<dbReference type="Gene3D" id="2.60.40.380">
    <property type="entry name" value="Purple acid phosphatase-like, N-terminal"/>
    <property type="match status" value="1"/>
</dbReference>
<dbReference type="InterPro" id="IPR008963">
    <property type="entry name" value="Purple_acid_Pase-like_N"/>
</dbReference>
<organism evidence="2 3">
    <name type="scientific">Anaeroglobus geminatus F0357</name>
    <dbReference type="NCBI Taxonomy" id="861450"/>
    <lineage>
        <taxon>Bacteria</taxon>
        <taxon>Bacillati</taxon>
        <taxon>Bacillota</taxon>
        <taxon>Negativicutes</taxon>
        <taxon>Veillonellales</taxon>
        <taxon>Veillonellaceae</taxon>
        <taxon>Anaeroglobus</taxon>
    </lineage>
</organism>
<gene>
    <name evidence="2" type="ORF">HMPREF0080_02132</name>
</gene>
<evidence type="ECO:0000313" key="2">
    <source>
        <dbReference type="EMBL" id="EHM37593.1"/>
    </source>
</evidence>
<dbReference type="PATRIC" id="fig|861450.3.peg.1955"/>
<accession>G9YKC2</accession>
<dbReference type="STRING" id="861450.HMPREF0080_02132"/>
<name>G9YKC2_9FIRM</name>
<dbReference type="Pfam" id="PF16656">
    <property type="entry name" value="Pur_ac_phosph_N"/>
    <property type="match status" value="1"/>
</dbReference>
<protein>
    <recommendedName>
        <fullName evidence="1">Purple acid phosphatase N-terminal domain-containing protein</fullName>
    </recommendedName>
</protein>
<dbReference type="GO" id="GO:0003993">
    <property type="term" value="F:acid phosphatase activity"/>
    <property type="evidence" value="ECO:0007669"/>
    <property type="project" value="InterPro"/>
</dbReference>
<dbReference type="GO" id="GO:0046872">
    <property type="term" value="F:metal ion binding"/>
    <property type="evidence" value="ECO:0007669"/>
    <property type="project" value="InterPro"/>
</dbReference>
<proteinExistence type="predicted"/>
<dbReference type="AlphaFoldDB" id="G9YKC2"/>
<dbReference type="eggNOG" id="COG1409">
    <property type="taxonomic scope" value="Bacteria"/>
</dbReference>
<comment type="caution">
    <text evidence="2">The sequence shown here is derived from an EMBL/GenBank/DDBJ whole genome shotgun (WGS) entry which is preliminary data.</text>
</comment>
<keyword evidence="3" id="KW-1185">Reference proteome</keyword>
<sequence>MWQSAYAEKGAAVEYRAAGAEDTLTIPAADTELNDDGTMTYIYSAAITGLTPGGSYEYRVGYTDRRSEWFPLKTAAGSTFKALIFPDSQSADYGVWKNTAMPAWERNKDAQFFINIGDLVDNGQSGYQWNAPGSKAARI</sequence>
<dbReference type="RefSeq" id="WP_006791093.1">
    <property type="nucleotide sequence ID" value="NZ_JH417616.1"/>
</dbReference>
<dbReference type="Proteomes" id="UP000005481">
    <property type="component" value="Unassembled WGS sequence"/>
</dbReference>
<evidence type="ECO:0000259" key="1">
    <source>
        <dbReference type="Pfam" id="PF16656"/>
    </source>
</evidence>
<dbReference type="InterPro" id="IPR015914">
    <property type="entry name" value="PAPs_N"/>
</dbReference>
<feature type="domain" description="Purple acid phosphatase N-terminal" evidence="1">
    <location>
        <begin position="1"/>
        <end position="74"/>
    </location>
</feature>
<dbReference type="EMBL" id="AGCJ01000094">
    <property type="protein sequence ID" value="EHM37593.1"/>
    <property type="molecule type" value="Genomic_DNA"/>
</dbReference>
<reference evidence="2 3" key="1">
    <citation type="submission" date="2011-08" db="EMBL/GenBank/DDBJ databases">
        <authorList>
            <person name="Weinstock G."/>
            <person name="Sodergren E."/>
            <person name="Clifton S."/>
            <person name="Fulton L."/>
            <person name="Fulton B."/>
            <person name="Courtney L."/>
            <person name="Fronick C."/>
            <person name="Harrison M."/>
            <person name="Strong C."/>
            <person name="Farmer C."/>
            <person name="Delahaunty K."/>
            <person name="Markovic C."/>
            <person name="Hall O."/>
            <person name="Minx P."/>
            <person name="Tomlinson C."/>
            <person name="Mitreva M."/>
            <person name="Hou S."/>
            <person name="Chen J."/>
            <person name="Wollam A."/>
            <person name="Pepin K.H."/>
            <person name="Johnson M."/>
            <person name="Bhonagiri V."/>
            <person name="Zhang X."/>
            <person name="Suruliraj S."/>
            <person name="Warren W."/>
            <person name="Chinwalla A."/>
            <person name="Mardis E.R."/>
            <person name="Wilson R.K."/>
        </authorList>
    </citation>
    <scope>NUCLEOTIDE SEQUENCE [LARGE SCALE GENOMIC DNA]</scope>
    <source>
        <strain evidence="2 3">F0357</strain>
    </source>
</reference>
<dbReference type="SUPFAM" id="SSF49363">
    <property type="entry name" value="Purple acid phosphatase, N-terminal domain"/>
    <property type="match status" value="1"/>
</dbReference>